<dbReference type="AlphaFoldDB" id="A0A4Y3QZ78"/>
<sequence length="258" mass="27381">MSILAVSDTSPIHRLNPVTKLVFAFSVTVCGFAHTSALWPLALLLLVLLPAIVYAGALRRFTQLLALFSAPVVVALFLVQGFFYPGAERVIAALGPARLSYEGLIFAAQTALHIMVLVASFLFLLLTTSPSRLMSAMTQRGMSPKIVYVISAALQIGPAFAARAQRILQAQQAHGLVIRGLRGRVRALVPLAGPLILGAFTEIGDRAAAMETRAFGVTRRPTSLSGPLPDSTGQRVARAVMILCAAAAVAVNVWGVIR</sequence>
<dbReference type="Pfam" id="PF02361">
    <property type="entry name" value="CbiQ"/>
    <property type="match status" value="1"/>
</dbReference>
<reference evidence="7 8" key="1">
    <citation type="submission" date="2019-06" db="EMBL/GenBank/DDBJ databases">
        <title>Whole genome shotgun sequence of Streptomyces cacaoi subsp. cacaoi NBRC 12748.</title>
        <authorList>
            <person name="Hosoyama A."/>
            <person name="Uohara A."/>
            <person name="Ohji S."/>
            <person name="Ichikawa N."/>
        </authorList>
    </citation>
    <scope>NUCLEOTIDE SEQUENCE [LARGE SCALE GENOMIC DNA]</scope>
    <source>
        <strain evidence="7 8">NBRC 12748</strain>
    </source>
</reference>
<keyword evidence="8" id="KW-1185">Reference proteome</keyword>
<proteinExistence type="predicted"/>
<gene>
    <name evidence="7" type="ORF">SCA03_17910</name>
</gene>
<organism evidence="7 8">
    <name type="scientific">Streptomyces cacaoi</name>
    <dbReference type="NCBI Taxonomy" id="1898"/>
    <lineage>
        <taxon>Bacteria</taxon>
        <taxon>Bacillati</taxon>
        <taxon>Actinomycetota</taxon>
        <taxon>Actinomycetes</taxon>
        <taxon>Kitasatosporales</taxon>
        <taxon>Streptomycetaceae</taxon>
        <taxon>Streptomyces</taxon>
    </lineage>
</organism>
<evidence type="ECO:0000256" key="3">
    <source>
        <dbReference type="ARBA" id="ARBA00022692"/>
    </source>
</evidence>
<feature type="transmembrane region" description="Helical" evidence="6">
    <location>
        <begin position="64"/>
        <end position="84"/>
    </location>
</feature>
<dbReference type="PANTHER" id="PTHR34857:SF2">
    <property type="entry name" value="SLL0384 PROTEIN"/>
    <property type="match status" value="1"/>
</dbReference>
<evidence type="ECO:0000256" key="6">
    <source>
        <dbReference type="SAM" id="Phobius"/>
    </source>
</evidence>
<comment type="caution">
    <text evidence="7">The sequence shown here is derived from an EMBL/GenBank/DDBJ whole genome shotgun (WGS) entry which is preliminary data.</text>
</comment>
<dbReference type="RefSeq" id="WP_051855284.1">
    <property type="nucleotide sequence ID" value="NZ_BJMM01000006.1"/>
</dbReference>
<evidence type="ECO:0000256" key="2">
    <source>
        <dbReference type="ARBA" id="ARBA00022475"/>
    </source>
</evidence>
<comment type="subcellular location">
    <subcellularLocation>
        <location evidence="1">Membrane</location>
        <topology evidence="1">Multi-pass membrane protein</topology>
    </subcellularLocation>
</comment>
<evidence type="ECO:0000256" key="1">
    <source>
        <dbReference type="ARBA" id="ARBA00004141"/>
    </source>
</evidence>
<feature type="transmembrane region" description="Helical" evidence="6">
    <location>
        <begin position="104"/>
        <end position="126"/>
    </location>
</feature>
<feature type="transmembrane region" description="Helical" evidence="6">
    <location>
        <begin position="146"/>
        <end position="164"/>
    </location>
</feature>
<dbReference type="EMBL" id="BJMM01000006">
    <property type="protein sequence ID" value="GEB49240.1"/>
    <property type="molecule type" value="Genomic_DNA"/>
</dbReference>
<evidence type="ECO:0000313" key="8">
    <source>
        <dbReference type="Proteomes" id="UP000319210"/>
    </source>
</evidence>
<keyword evidence="2" id="KW-1003">Cell membrane</keyword>
<evidence type="ECO:0000313" key="7">
    <source>
        <dbReference type="EMBL" id="GEB49240.1"/>
    </source>
</evidence>
<keyword evidence="3 6" id="KW-0812">Transmembrane</keyword>
<dbReference type="GO" id="GO:0005886">
    <property type="term" value="C:plasma membrane"/>
    <property type="evidence" value="ECO:0007669"/>
    <property type="project" value="UniProtKB-ARBA"/>
</dbReference>
<keyword evidence="4 6" id="KW-1133">Transmembrane helix</keyword>
<keyword evidence="5 6" id="KW-0472">Membrane</keyword>
<dbReference type="CDD" id="cd16914">
    <property type="entry name" value="EcfT"/>
    <property type="match status" value="1"/>
</dbReference>
<evidence type="ECO:0000256" key="4">
    <source>
        <dbReference type="ARBA" id="ARBA00022989"/>
    </source>
</evidence>
<dbReference type="InterPro" id="IPR051611">
    <property type="entry name" value="ECF_transporter_component"/>
</dbReference>
<protein>
    <submittedName>
        <fullName evidence="7">Cobalt ABC transporter permease</fullName>
    </submittedName>
</protein>
<dbReference type="PANTHER" id="PTHR34857">
    <property type="entry name" value="SLL0384 PROTEIN"/>
    <property type="match status" value="1"/>
</dbReference>
<feature type="transmembrane region" description="Helical" evidence="6">
    <location>
        <begin position="37"/>
        <end position="57"/>
    </location>
</feature>
<feature type="transmembrane region" description="Helical" evidence="6">
    <location>
        <begin position="236"/>
        <end position="257"/>
    </location>
</feature>
<dbReference type="InterPro" id="IPR003339">
    <property type="entry name" value="ABC/ECF_trnsptr_transmembrane"/>
</dbReference>
<dbReference type="Proteomes" id="UP000319210">
    <property type="component" value="Unassembled WGS sequence"/>
</dbReference>
<dbReference type="OrthoDB" id="6400at2"/>
<accession>A0A4Y3QZ78</accession>
<evidence type="ECO:0000256" key="5">
    <source>
        <dbReference type="ARBA" id="ARBA00023136"/>
    </source>
</evidence>
<name>A0A4Y3QZ78_STRCI</name>